<dbReference type="CDD" id="cd03819">
    <property type="entry name" value="GT4_WavL-like"/>
    <property type="match status" value="1"/>
</dbReference>
<name>A0A399IPM7_9CLOT</name>
<sequence length="352" mass="40266">MKKKVLLLTDQLRVGGAETYFFKIENNMLSNNIALITAAEDGEYRNKLKNMSSFVYLSKNPVINVFKIINIVRKEKVDVIHANSLRLSMMSLLAKVIYGKKIKLLYTKHNLTLLERIEDKVFAWYVNSFITKLLTVCELDKKRMVDKGVKEDKIMVVSNSTDTKQFNFNSKYLKNSTGPLNIGILARLDEVKNHILFLDIMEELKETGIEFNAYIAGDGHLREIIAKEIAIRNLNVNMIGNVSDVPKFLEEIDVSLLVSHREVFPMSIIEAFSAGVLVAAVNVGGISDSVKNNETGYLIENHSVKDFVNVIKDIYYNREKNRNIVINARKLVEEEYSLEKMIAKLEKIYMEE</sequence>
<dbReference type="Proteomes" id="UP000265930">
    <property type="component" value="Unassembled WGS sequence"/>
</dbReference>
<evidence type="ECO:0000259" key="2">
    <source>
        <dbReference type="Pfam" id="PF13439"/>
    </source>
</evidence>
<dbReference type="InterPro" id="IPR001296">
    <property type="entry name" value="Glyco_trans_1"/>
</dbReference>
<reference evidence="3 4" key="1">
    <citation type="submission" date="2018-08" db="EMBL/GenBank/DDBJ databases">
        <title>Genome of Clostridium chromiireducens C1, DSM12136.</title>
        <authorList>
            <person name="Xing M."/>
            <person name="Wei Y."/>
            <person name="Ang E.L."/>
            <person name="Zhao H."/>
            <person name="Zhang Y."/>
        </authorList>
    </citation>
    <scope>NUCLEOTIDE SEQUENCE [LARGE SCALE GENOMIC DNA]</scope>
    <source>
        <strain evidence="3 4">C1</strain>
    </source>
</reference>
<dbReference type="Pfam" id="PF00534">
    <property type="entry name" value="Glycos_transf_1"/>
    <property type="match status" value="1"/>
</dbReference>
<evidence type="ECO:0000313" key="3">
    <source>
        <dbReference type="EMBL" id="RII35013.1"/>
    </source>
</evidence>
<dbReference type="InterPro" id="IPR028098">
    <property type="entry name" value="Glyco_trans_4-like_N"/>
</dbReference>
<dbReference type="InterPro" id="IPR050194">
    <property type="entry name" value="Glycosyltransferase_grp1"/>
</dbReference>
<dbReference type="RefSeq" id="WP_119366186.1">
    <property type="nucleotide sequence ID" value="NZ_QXDJ01000002.1"/>
</dbReference>
<feature type="domain" description="Glycosyl transferase family 1" evidence="1">
    <location>
        <begin position="176"/>
        <end position="330"/>
    </location>
</feature>
<accession>A0A399IPM7</accession>
<proteinExistence type="predicted"/>
<dbReference type="GO" id="GO:0016757">
    <property type="term" value="F:glycosyltransferase activity"/>
    <property type="evidence" value="ECO:0007669"/>
    <property type="project" value="InterPro"/>
</dbReference>
<dbReference type="AlphaFoldDB" id="A0A399IPM7"/>
<dbReference type="SUPFAM" id="SSF53756">
    <property type="entry name" value="UDP-Glycosyltransferase/glycogen phosphorylase"/>
    <property type="match status" value="1"/>
</dbReference>
<dbReference type="PANTHER" id="PTHR45947">
    <property type="entry name" value="SULFOQUINOVOSYL TRANSFERASE SQD2"/>
    <property type="match status" value="1"/>
</dbReference>
<organism evidence="3 4">
    <name type="scientific">Clostridium chromiireducens</name>
    <dbReference type="NCBI Taxonomy" id="225345"/>
    <lineage>
        <taxon>Bacteria</taxon>
        <taxon>Bacillati</taxon>
        <taxon>Bacillota</taxon>
        <taxon>Clostridia</taxon>
        <taxon>Eubacteriales</taxon>
        <taxon>Clostridiaceae</taxon>
        <taxon>Clostridium</taxon>
    </lineage>
</organism>
<dbReference type="Pfam" id="PF13439">
    <property type="entry name" value="Glyco_transf_4"/>
    <property type="match status" value="1"/>
</dbReference>
<feature type="domain" description="Glycosyltransferase subfamily 4-like N-terminal" evidence="2">
    <location>
        <begin position="14"/>
        <end position="164"/>
    </location>
</feature>
<protein>
    <submittedName>
        <fullName evidence="3">Glycosyltransferase family 1 protein</fullName>
    </submittedName>
</protein>
<dbReference type="Gene3D" id="3.40.50.2000">
    <property type="entry name" value="Glycogen Phosphorylase B"/>
    <property type="match status" value="2"/>
</dbReference>
<evidence type="ECO:0000259" key="1">
    <source>
        <dbReference type="Pfam" id="PF00534"/>
    </source>
</evidence>
<dbReference type="EMBL" id="QXDJ01000002">
    <property type="protein sequence ID" value="RII35013.1"/>
    <property type="molecule type" value="Genomic_DNA"/>
</dbReference>
<comment type="caution">
    <text evidence="3">The sequence shown here is derived from an EMBL/GenBank/DDBJ whole genome shotgun (WGS) entry which is preliminary data.</text>
</comment>
<keyword evidence="3" id="KW-0808">Transferase</keyword>
<gene>
    <name evidence="3" type="ORF">D2A34_07335</name>
</gene>
<dbReference type="PANTHER" id="PTHR45947:SF3">
    <property type="entry name" value="SULFOQUINOVOSYL TRANSFERASE SQD2"/>
    <property type="match status" value="1"/>
</dbReference>
<evidence type="ECO:0000313" key="4">
    <source>
        <dbReference type="Proteomes" id="UP000265930"/>
    </source>
</evidence>